<proteinExistence type="predicted"/>
<dbReference type="EMBL" id="LAZR01019522">
    <property type="protein sequence ID" value="KKL92234.1"/>
    <property type="molecule type" value="Genomic_DNA"/>
</dbReference>
<organism evidence="1">
    <name type="scientific">marine sediment metagenome</name>
    <dbReference type="NCBI Taxonomy" id="412755"/>
    <lineage>
        <taxon>unclassified sequences</taxon>
        <taxon>metagenomes</taxon>
        <taxon>ecological metagenomes</taxon>
    </lineage>
</organism>
<protein>
    <submittedName>
        <fullName evidence="1">Uncharacterized protein</fullName>
    </submittedName>
</protein>
<dbReference type="EMBL" id="LAZR01010892">
    <property type="protein sequence ID" value="KKM64466.1"/>
    <property type="molecule type" value="Genomic_DNA"/>
</dbReference>
<accession>A0A0F9G0M8</accession>
<comment type="caution">
    <text evidence="1">The sequence shown here is derived from an EMBL/GenBank/DDBJ whole genome shotgun (WGS) entry which is preliminary data.</text>
</comment>
<sequence length="52" mass="5852">MSELQTIKCYMNQLPATILKLLGVEPPPNTIPEAVQEILNLYQGIERISINL</sequence>
<dbReference type="AlphaFoldDB" id="A0A0F9G0M8"/>
<evidence type="ECO:0000313" key="1">
    <source>
        <dbReference type="EMBL" id="KKL92234.1"/>
    </source>
</evidence>
<gene>
    <name evidence="2" type="ORF">LCGC14_1501060</name>
    <name evidence="1" type="ORF">LCGC14_1886700</name>
</gene>
<name>A0A0F9G0M8_9ZZZZ</name>
<reference evidence="1" key="1">
    <citation type="journal article" date="2015" name="Nature">
        <title>Complex archaea that bridge the gap between prokaryotes and eukaryotes.</title>
        <authorList>
            <person name="Spang A."/>
            <person name="Saw J.H."/>
            <person name="Jorgensen S.L."/>
            <person name="Zaremba-Niedzwiedzka K."/>
            <person name="Martijn J."/>
            <person name="Lind A.E."/>
            <person name="van Eijk R."/>
            <person name="Schleper C."/>
            <person name="Guy L."/>
            <person name="Ettema T.J."/>
        </authorList>
    </citation>
    <scope>NUCLEOTIDE SEQUENCE</scope>
</reference>
<feature type="non-terminal residue" evidence="1">
    <location>
        <position position="52"/>
    </location>
</feature>
<evidence type="ECO:0000313" key="2">
    <source>
        <dbReference type="EMBL" id="KKM64466.1"/>
    </source>
</evidence>